<dbReference type="AlphaFoldDB" id="A0A817V2C3"/>
<feature type="domain" description="Cullin family profile" evidence="6">
    <location>
        <begin position="372"/>
        <end position="590"/>
    </location>
</feature>
<dbReference type="PROSITE" id="PS50069">
    <property type="entry name" value="CULLIN_2"/>
    <property type="match status" value="1"/>
</dbReference>
<evidence type="ECO:0000256" key="2">
    <source>
        <dbReference type="ARBA" id="ARBA00022499"/>
    </source>
</evidence>
<evidence type="ECO:0000256" key="4">
    <source>
        <dbReference type="PROSITE-ProRule" id="PRU00330"/>
    </source>
</evidence>
<dbReference type="Pfam" id="PF10557">
    <property type="entry name" value="Cullin_Nedd8"/>
    <property type="match status" value="1"/>
</dbReference>
<keyword evidence="2" id="KW-1017">Isopeptide bond</keyword>
<dbReference type="Gene3D" id="1.10.10.10">
    <property type="entry name" value="Winged helix-like DNA-binding domain superfamily/Winged helix DNA-binding domain"/>
    <property type="match status" value="1"/>
</dbReference>
<dbReference type="Pfam" id="PF00888">
    <property type="entry name" value="Cullin"/>
    <property type="match status" value="1"/>
</dbReference>
<evidence type="ECO:0000313" key="7">
    <source>
        <dbReference type="EMBL" id="CAF3343536.1"/>
    </source>
</evidence>
<keyword evidence="3" id="KW-0832">Ubl conjugation</keyword>
<dbReference type="GO" id="GO:0031625">
    <property type="term" value="F:ubiquitin protein ligase binding"/>
    <property type="evidence" value="ECO:0007669"/>
    <property type="project" value="InterPro"/>
</dbReference>
<dbReference type="SMART" id="SM00884">
    <property type="entry name" value="Cullin_Nedd8"/>
    <property type="match status" value="1"/>
</dbReference>
<sequence length="716" mass="84759">MPDSLIYCYLKRSSCIQAETGSRNDYVHRGILSCRDNITGGDLYDHIETSLRNKLNNILHSVNDMTGTDMIELYERHVRHYGSSCRLLGDACDYLNRHWVRRNYDNARTHIYEINELAQRIWRETLLKPLFPYIKGKCLNFIKKYRIDKSSIDIEVIRKIIGLYLDENFQKKRNELIGEDLRSKPVTDIYTEYFEIEFLQDVEDFYRQQNVRTLTPESISEYLSEISEYYDFEITFAKSFLPTSKSTLDALIKKLEEIYLPEYNLSIIMDKMKTIVSNENTQDLRHLYESIGRIPKISKAVAKLIENHVYENCIGDIAIKDSETFVDAIIDIQKKFLEIFYIEPKFKCALDEAFHKLINHNAITLQTGTTSKSAELLARYCDQFLKKRHKTGVEEKFNQILTIFKYIDDKDVFEKFYGKMLVKRLIHELSVSHDDEKSMLMKLKDICGLQYTSKCEQILQDIAVSKTLSDDYRKDIADFSVKVLSSNSWPFSLLPNIILSTELKATFDSFQDFYINRHHGRKLIWIYEHSEGELQLQTDFTEKKYKLQVSTYQMIVLALFNEKVHWTVEKIQEKTQIQFEFLVQVLCSLLKSKILFSKEINDIKMNHIIEFNNEFKSENFRINLNEPLKSNKQKDLQHLNQSIDEDRKFVIQAAIIRIMKQTQRLKYSLLVQQVIEQLNSRFTIKVPLVKKCIDLLIDRDYLEREFDERDILRYLS</sequence>
<evidence type="ECO:0000256" key="3">
    <source>
        <dbReference type="ARBA" id="ARBA00022843"/>
    </source>
</evidence>
<reference evidence="7" key="1">
    <citation type="submission" date="2021-02" db="EMBL/GenBank/DDBJ databases">
        <authorList>
            <person name="Nowell W R."/>
        </authorList>
    </citation>
    <scope>NUCLEOTIDE SEQUENCE</scope>
</reference>
<dbReference type="InterPro" id="IPR016158">
    <property type="entry name" value="Cullin_homology"/>
</dbReference>
<accession>A0A817V2C3</accession>
<protein>
    <recommendedName>
        <fullName evidence="6">Cullin family profile domain-containing protein</fullName>
    </recommendedName>
</protein>
<dbReference type="FunFam" id="1.20.1310.10:FF:000002">
    <property type="entry name" value="cullin-3 isoform X1"/>
    <property type="match status" value="1"/>
</dbReference>
<evidence type="ECO:0000256" key="5">
    <source>
        <dbReference type="RuleBase" id="RU003829"/>
    </source>
</evidence>
<dbReference type="Proteomes" id="UP000663825">
    <property type="component" value="Unassembled WGS sequence"/>
</dbReference>
<dbReference type="Gene3D" id="3.30.230.130">
    <property type="entry name" value="Cullin, Chain C, Domain 2"/>
    <property type="match status" value="1"/>
</dbReference>
<dbReference type="InterPro" id="IPR016159">
    <property type="entry name" value="Cullin_repeat-like_dom_sf"/>
</dbReference>
<comment type="caution">
    <text evidence="7">The sequence shown here is derived from an EMBL/GenBank/DDBJ whole genome shotgun (WGS) entry which is preliminary data.</text>
</comment>
<dbReference type="InterPro" id="IPR036390">
    <property type="entry name" value="WH_DNA-bd_sf"/>
</dbReference>
<name>A0A817V2C3_9BILA</name>
<dbReference type="FunFam" id="1.10.10.10:FF:000014">
    <property type="entry name" value="Cullin 1"/>
    <property type="match status" value="1"/>
</dbReference>
<dbReference type="InterPro" id="IPR016157">
    <property type="entry name" value="Cullin_CS"/>
</dbReference>
<gene>
    <name evidence="7" type="ORF">TIS948_LOCUS22598</name>
</gene>
<dbReference type="InterPro" id="IPR059120">
    <property type="entry name" value="Cullin-like_AB"/>
</dbReference>
<dbReference type="PROSITE" id="PS01256">
    <property type="entry name" value="CULLIN_1"/>
    <property type="match status" value="1"/>
</dbReference>
<dbReference type="Pfam" id="PF26557">
    <property type="entry name" value="Cullin_AB"/>
    <property type="match status" value="1"/>
</dbReference>
<dbReference type="InterPro" id="IPR036317">
    <property type="entry name" value="Cullin_homology_sf"/>
</dbReference>
<dbReference type="SUPFAM" id="SSF74788">
    <property type="entry name" value="Cullin repeat-like"/>
    <property type="match status" value="1"/>
</dbReference>
<dbReference type="GO" id="GO:0031461">
    <property type="term" value="C:cullin-RING ubiquitin ligase complex"/>
    <property type="evidence" value="ECO:0007669"/>
    <property type="project" value="InterPro"/>
</dbReference>
<dbReference type="Gene3D" id="1.20.1310.10">
    <property type="entry name" value="Cullin Repeats"/>
    <property type="match status" value="4"/>
</dbReference>
<organism evidence="7 8">
    <name type="scientific">Rotaria socialis</name>
    <dbReference type="NCBI Taxonomy" id="392032"/>
    <lineage>
        <taxon>Eukaryota</taxon>
        <taxon>Metazoa</taxon>
        <taxon>Spiralia</taxon>
        <taxon>Gnathifera</taxon>
        <taxon>Rotifera</taxon>
        <taxon>Eurotatoria</taxon>
        <taxon>Bdelloidea</taxon>
        <taxon>Philodinida</taxon>
        <taxon>Philodinidae</taxon>
        <taxon>Rotaria</taxon>
    </lineage>
</organism>
<evidence type="ECO:0000256" key="1">
    <source>
        <dbReference type="ARBA" id="ARBA00006019"/>
    </source>
</evidence>
<dbReference type="PANTHER" id="PTHR11932">
    <property type="entry name" value="CULLIN"/>
    <property type="match status" value="1"/>
</dbReference>
<dbReference type="EMBL" id="CAJNXB010003884">
    <property type="protein sequence ID" value="CAF3343536.1"/>
    <property type="molecule type" value="Genomic_DNA"/>
</dbReference>
<proteinExistence type="inferred from homology"/>
<evidence type="ECO:0000313" key="8">
    <source>
        <dbReference type="Proteomes" id="UP000663825"/>
    </source>
</evidence>
<dbReference type="SMART" id="SM00182">
    <property type="entry name" value="CULLIN"/>
    <property type="match status" value="1"/>
</dbReference>
<dbReference type="OrthoDB" id="27073at2759"/>
<comment type="similarity">
    <text evidence="1 4 5">Belongs to the cullin family.</text>
</comment>
<dbReference type="SUPFAM" id="SSF75632">
    <property type="entry name" value="Cullin homology domain"/>
    <property type="match status" value="1"/>
</dbReference>
<dbReference type="InterPro" id="IPR045093">
    <property type="entry name" value="Cullin"/>
</dbReference>
<dbReference type="InterPro" id="IPR001373">
    <property type="entry name" value="Cullin_N"/>
</dbReference>
<dbReference type="SUPFAM" id="SSF46785">
    <property type="entry name" value="Winged helix' DNA-binding domain"/>
    <property type="match status" value="1"/>
</dbReference>
<dbReference type="GO" id="GO:0006511">
    <property type="term" value="P:ubiquitin-dependent protein catabolic process"/>
    <property type="evidence" value="ECO:0007669"/>
    <property type="project" value="InterPro"/>
</dbReference>
<dbReference type="InterPro" id="IPR036388">
    <property type="entry name" value="WH-like_DNA-bd_sf"/>
</dbReference>
<evidence type="ECO:0000259" key="6">
    <source>
        <dbReference type="PROSITE" id="PS50069"/>
    </source>
</evidence>
<dbReference type="InterPro" id="IPR019559">
    <property type="entry name" value="Cullin_neddylation_domain"/>
</dbReference>